<evidence type="ECO:0008006" key="4">
    <source>
        <dbReference type="Google" id="ProtNLM"/>
    </source>
</evidence>
<dbReference type="CDD" id="cd02961">
    <property type="entry name" value="PDI_a_family"/>
    <property type="match status" value="1"/>
</dbReference>
<feature type="region of interest" description="Disordered" evidence="1">
    <location>
        <begin position="1"/>
        <end position="28"/>
    </location>
</feature>
<keyword evidence="3" id="KW-1185">Reference proteome</keyword>
<comment type="caution">
    <text evidence="2">The sequence shown here is derived from an EMBL/GenBank/DDBJ whole genome shotgun (WGS) entry which is preliminary data.</text>
</comment>
<proteinExistence type="predicted"/>
<evidence type="ECO:0000313" key="3">
    <source>
        <dbReference type="Proteomes" id="UP000762676"/>
    </source>
</evidence>
<protein>
    <recommendedName>
        <fullName evidence="4">Thioredoxin domain-containing protein</fullName>
    </recommendedName>
</protein>
<dbReference type="SUPFAM" id="SSF52833">
    <property type="entry name" value="Thioredoxin-like"/>
    <property type="match status" value="1"/>
</dbReference>
<sequence length="157" mass="18325">MSRVKEQDKKKKRSQGRHDPFIGSKSVEGLDPRNFDDFLTERDVTMVMFYDANDPQCEWSKKHFLKVGCFNYIADINCYCFGFTLKEAEMCAQEGVVSLPTFKLFVKNRLVDTYTRPKEMTFHTIKKYIENMPVIPDPPPCARPCEKEKNVCFSKKS</sequence>
<name>A0AAV4EJ61_9GAST</name>
<accession>A0AAV4EJ61</accession>
<evidence type="ECO:0000313" key="2">
    <source>
        <dbReference type="EMBL" id="GFR60815.1"/>
    </source>
</evidence>
<dbReference type="AlphaFoldDB" id="A0AAV4EJ61"/>
<dbReference type="Proteomes" id="UP000762676">
    <property type="component" value="Unassembled WGS sequence"/>
</dbReference>
<dbReference type="Gene3D" id="3.40.30.10">
    <property type="entry name" value="Glutaredoxin"/>
    <property type="match status" value="1"/>
</dbReference>
<reference evidence="2 3" key="1">
    <citation type="journal article" date="2021" name="Elife">
        <title>Chloroplast acquisition without the gene transfer in kleptoplastic sea slugs, Plakobranchus ocellatus.</title>
        <authorList>
            <person name="Maeda T."/>
            <person name="Takahashi S."/>
            <person name="Yoshida T."/>
            <person name="Shimamura S."/>
            <person name="Takaki Y."/>
            <person name="Nagai Y."/>
            <person name="Toyoda A."/>
            <person name="Suzuki Y."/>
            <person name="Arimoto A."/>
            <person name="Ishii H."/>
            <person name="Satoh N."/>
            <person name="Nishiyama T."/>
            <person name="Hasebe M."/>
            <person name="Maruyama T."/>
            <person name="Minagawa J."/>
            <person name="Obokata J."/>
            <person name="Shigenobu S."/>
        </authorList>
    </citation>
    <scope>NUCLEOTIDE SEQUENCE [LARGE SCALE GENOMIC DNA]</scope>
</reference>
<gene>
    <name evidence="2" type="ORF">ElyMa_001832000</name>
</gene>
<dbReference type="InterPro" id="IPR036249">
    <property type="entry name" value="Thioredoxin-like_sf"/>
</dbReference>
<evidence type="ECO:0000256" key="1">
    <source>
        <dbReference type="SAM" id="MobiDB-lite"/>
    </source>
</evidence>
<organism evidence="2 3">
    <name type="scientific">Elysia marginata</name>
    <dbReference type="NCBI Taxonomy" id="1093978"/>
    <lineage>
        <taxon>Eukaryota</taxon>
        <taxon>Metazoa</taxon>
        <taxon>Spiralia</taxon>
        <taxon>Lophotrochozoa</taxon>
        <taxon>Mollusca</taxon>
        <taxon>Gastropoda</taxon>
        <taxon>Heterobranchia</taxon>
        <taxon>Euthyneura</taxon>
        <taxon>Panpulmonata</taxon>
        <taxon>Sacoglossa</taxon>
        <taxon>Placobranchoidea</taxon>
        <taxon>Plakobranchidae</taxon>
        <taxon>Elysia</taxon>
    </lineage>
</organism>
<dbReference type="EMBL" id="BMAT01003692">
    <property type="protein sequence ID" value="GFR60815.1"/>
    <property type="molecule type" value="Genomic_DNA"/>
</dbReference>